<dbReference type="Proteomes" id="UP000268093">
    <property type="component" value="Unassembled WGS sequence"/>
</dbReference>
<evidence type="ECO:0000313" key="3">
    <source>
        <dbReference type="Proteomes" id="UP000268093"/>
    </source>
</evidence>
<feature type="region of interest" description="Disordered" evidence="1">
    <location>
        <begin position="505"/>
        <end position="558"/>
    </location>
</feature>
<gene>
    <name evidence="2" type="ORF">BC936DRAFT_138790</name>
</gene>
<evidence type="ECO:0000256" key="1">
    <source>
        <dbReference type="SAM" id="MobiDB-lite"/>
    </source>
</evidence>
<comment type="caution">
    <text evidence="2">The sequence shown here is derived from an EMBL/GenBank/DDBJ whole genome shotgun (WGS) entry which is preliminary data.</text>
</comment>
<feature type="compositionally biased region" description="Basic residues" evidence="1">
    <location>
        <begin position="542"/>
        <end position="552"/>
    </location>
</feature>
<organism evidence="2 3">
    <name type="scientific">Jimgerdemannia flammicorona</name>
    <dbReference type="NCBI Taxonomy" id="994334"/>
    <lineage>
        <taxon>Eukaryota</taxon>
        <taxon>Fungi</taxon>
        <taxon>Fungi incertae sedis</taxon>
        <taxon>Mucoromycota</taxon>
        <taxon>Mucoromycotina</taxon>
        <taxon>Endogonomycetes</taxon>
        <taxon>Endogonales</taxon>
        <taxon>Endogonaceae</taxon>
        <taxon>Jimgerdemannia</taxon>
    </lineage>
</organism>
<reference evidence="2 3" key="1">
    <citation type="journal article" date="2018" name="New Phytol.">
        <title>Phylogenomics of Endogonaceae and evolution of mycorrhizas within Mucoromycota.</title>
        <authorList>
            <person name="Chang Y."/>
            <person name="Desiro A."/>
            <person name="Na H."/>
            <person name="Sandor L."/>
            <person name="Lipzen A."/>
            <person name="Clum A."/>
            <person name="Barry K."/>
            <person name="Grigoriev I.V."/>
            <person name="Martin F.M."/>
            <person name="Stajich J.E."/>
            <person name="Smith M.E."/>
            <person name="Bonito G."/>
            <person name="Spatafora J.W."/>
        </authorList>
    </citation>
    <scope>NUCLEOTIDE SEQUENCE [LARGE SCALE GENOMIC DNA]</scope>
    <source>
        <strain evidence="2 3">GMNB39</strain>
    </source>
</reference>
<dbReference type="OrthoDB" id="5976950at2759"/>
<keyword evidence="3" id="KW-1185">Reference proteome</keyword>
<dbReference type="AlphaFoldDB" id="A0A433BIU5"/>
<dbReference type="EMBL" id="RBNI01013728">
    <property type="protein sequence ID" value="RUP26230.1"/>
    <property type="molecule type" value="Genomic_DNA"/>
</dbReference>
<proteinExistence type="predicted"/>
<name>A0A433BIU5_9FUNG</name>
<feature type="compositionally biased region" description="Basic and acidic residues" evidence="1">
    <location>
        <begin position="519"/>
        <end position="532"/>
    </location>
</feature>
<feature type="region of interest" description="Disordered" evidence="1">
    <location>
        <begin position="282"/>
        <end position="308"/>
    </location>
</feature>
<evidence type="ECO:0000313" key="2">
    <source>
        <dbReference type="EMBL" id="RUP26230.1"/>
    </source>
</evidence>
<protein>
    <submittedName>
        <fullName evidence="2">Uncharacterized protein</fullName>
    </submittedName>
</protein>
<accession>A0A433BIU5</accession>
<sequence length="558" mass="60839">MLAAYHSSQTGPPTVTDILKSSQFDHPVKPLKSAAFSKGADLSDDFSKDLVSLSFPTNIAYSNLQASRFDFLPAPDRRSSLLSTPPTPAGVHDTNPLEREKAILYQQLLDVRAEVKDLEFHLEDLRGRKAKEGGKKKGGPPVVETDGLESVLYPSIGEWKRRGKSDDVCGVSVEVEMACVFVFAPVYICRFLFLFFIFGGGDYLLQINNATFLASPPPAMEKSALAAPAKPAPPVAKETPQAEASEQVNVAKEVMSDVQIRRLAVFTKIIFTETSNRLISTENGGKPASIPSVHDTTRSLPSTTNLPLHKQSTSASMISPAARMTSASALPLTSTSRCWPSSGSKSRSHTARGERWSYLFAGDVEDDCNLHAFFKGLVHYGQLNRQRRALFNRLRDTFPPLVRPALESDTTATAGAKRRATEAFGDVAGDGVACLVFRDGRSVIKNERKRREEGYIGVYVLRIRFTQGIFAHIPSPPPVSVPLLTPQPHKSGTRLRMGHLCHARGPRGPERAHATVGDKAVDRSGQEGRLEHAAGTISTARRGPRPAVRRRGTGQGRI</sequence>
<feature type="compositionally biased region" description="Polar residues" evidence="1">
    <location>
        <begin position="298"/>
        <end position="308"/>
    </location>
</feature>